<gene>
    <name evidence="1" type="ORF">SAMN05216337_1006145</name>
</gene>
<dbReference type="InterPro" id="IPR043519">
    <property type="entry name" value="NT_sf"/>
</dbReference>
<reference evidence="1 2" key="1">
    <citation type="submission" date="2016-10" db="EMBL/GenBank/DDBJ databases">
        <authorList>
            <person name="de Groot N.N."/>
        </authorList>
    </citation>
    <scope>NUCLEOTIDE SEQUENCE [LARGE SCALE GENOMIC DNA]</scope>
    <source>
        <strain evidence="1 2">R5</strain>
    </source>
</reference>
<dbReference type="Proteomes" id="UP000199245">
    <property type="component" value="Unassembled WGS sequence"/>
</dbReference>
<organism evidence="1 2">
    <name type="scientific">Bradyrhizobium brasilense</name>
    <dbReference type="NCBI Taxonomy" id="1419277"/>
    <lineage>
        <taxon>Bacteria</taxon>
        <taxon>Pseudomonadati</taxon>
        <taxon>Pseudomonadota</taxon>
        <taxon>Alphaproteobacteria</taxon>
        <taxon>Hyphomicrobiales</taxon>
        <taxon>Nitrobacteraceae</taxon>
        <taxon>Bradyrhizobium</taxon>
    </lineage>
</organism>
<dbReference type="GO" id="GO:0016740">
    <property type="term" value="F:transferase activity"/>
    <property type="evidence" value="ECO:0007669"/>
    <property type="project" value="UniProtKB-KW"/>
</dbReference>
<keyword evidence="1" id="KW-0808">Transferase</keyword>
<name>A0A1G6QWF9_9BRAD</name>
<proteinExistence type="predicted"/>
<dbReference type="SUPFAM" id="SSF81301">
    <property type="entry name" value="Nucleotidyltransferase"/>
    <property type="match status" value="1"/>
</dbReference>
<dbReference type="InterPro" id="IPR039498">
    <property type="entry name" value="NTP_transf_5"/>
</dbReference>
<evidence type="ECO:0000313" key="2">
    <source>
        <dbReference type="Proteomes" id="UP000199245"/>
    </source>
</evidence>
<sequence>MAKEIRTITESIGTVDAAAEPTAPSARAEEFYAQALRELAKLDLPFLLAGTYALSAYTGLARATKDLDIVCKPTDYPRVLNHFQNLGYTVAIEDERWLGKVFQDEHFFDVIFAFWHGMAPVTDQWFESAQRIKVFGMPMRVIAPTELIWSKAFVQLRHRYDGADIAHVILKQHDQIDWRRLLAYMELHWEVLLAHLLNFRWAYPSERDCVPRWLMDELVARLKIQFERPPPLVKICRGRLFSLVDYEPAVEEWGFVDAGEGCE</sequence>
<dbReference type="EMBL" id="FMZW01000006">
    <property type="protein sequence ID" value="SDC96720.1"/>
    <property type="molecule type" value="Genomic_DNA"/>
</dbReference>
<protein>
    <submittedName>
        <fullName evidence="1">Uncharacterized nucleotidyltransferase</fullName>
    </submittedName>
</protein>
<evidence type="ECO:0000313" key="1">
    <source>
        <dbReference type="EMBL" id="SDC96720.1"/>
    </source>
</evidence>
<accession>A0A1G6QWF9</accession>
<dbReference type="Pfam" id="PF14907">
    <property type="entry name" value="NTP_transf_5"/>
    <property type="match status" value="1"/>
</dbReference>
<dbReference type="RefSeq" id="WP_092081579.1">
    <property type="nucleotide sequence ID" value="NZ_FMZW01000006.1"/>
</dbReference>
<dbReference type="Gene3D" id="3.30.460.40">
    <property type="match status" value="1"/>
</dbReference>
<dbReference type="AlphaFoldDB" id="A0A1G6QWF9"/>